<keyword evidence="1" id="KW-1133">Transmembrane helix</keyword>
<proteinExistence type="predicted"/>
<protein>
    <submittedName>
        <fullName evidence="2">Uncharacterized protein</fullName>
    </submittedName>
</protein>
<name>A0A448V3G4_9FIRM</name>
<keyword evidence="3" id="KW-1185">Reference proteome</keyword>
<dbReference type="EMBL" id="LR134523">
    <property type="protein sequence ID" value="VEJ36345.1"/>
    <property type="molecule type" value="Genomic_DNA"/>
</dbReference>
<reference evidence="2 3" key="1">
    <citation type="submission" date="2018-12" db="EMBL/GenBank/DDBJ databases">
        <authorList>
            <consortium name="Pathogen Informatics"/>
        </authorList>
    </citation>
    <scope>NUCLEOTIDE SEQUENCE [LARGE SCALE GENOMIC DNA]</scope>
    <source>
        <strain evidence="2 3">NCTC13079</strain>
    </source>
</reference>
<dbReference type="AlphaFoldDB" id="A0A448V3G4"/>
<evidence type="ECO:0000256" key="1">
    <source>
        <dbReference type="SAM" id="Phobius"/>
    </source>
</evidence>
<organism evidence="2 3">
    <name type="scientific">Aedoeadaptatus ivorii</name>
    <dbReference type="NCBI Taxonomy" id="54006"/>
    <lineage>
        <taxon>Bacteria</taxon>
        <taxon>Bacillati</taxon>
        <taxon>Bacillota</taxon>
        <taxon>Tissierellia</taxon>
        <taxon>Tissierellales</taxon>
        <taxon>Peptoniphilaceae</taxon>
        <taxon>Aedoeadaptatus</taxon>
    </lineage>
</organism>
<evidence type="ECO:0000313" key="3">
    <source>
        <dbReference type="Proteomes" id="UP000269544"/>
    </source>
</evidence>
<sequence length="63" mass="6991">MRFGSYFMALHRILQMRAGRFVHRHPFLGFISLFLGVPLCLMGGLFAGTAAVILPIALLLGWS</sequence>
<keyword evidence="1" id="KW-0812">Transmembrane</keyword>
<feature type="transmembrane region" description="Helical" evidence="1">
    <location>
        <begin position="21"/>
        <end position="39"/>
    </location>
</feature>
<gene>
    <name evidence="2" type="ORF">NCTC13079_01550</name>
</gene>
<dbReference type="Proteomes" id="UP000269544">
    <property type="component" value="Chromosome"/>
</dbReference>
<evidence type="ECO:0000313" key="2">
    <source>
        <dbReference type="EMBL" id="VEJ36345.1"/>
    </source>
</evidence>
<dbReference type="KEGG" id="piv:NCTC13079_01550"/>
<keyword evidence="1" id="KW-0472">Membrane</keyword>
<dbReference type="OrthoDB" id="2056265at2"/>
<dbReference type="RefSeq" id="WP_126466236.1">
    <property type="nucleotide sequence ID" value="NZ_LR134523.1"/>
</dbReference>
<accession>A0A448V3G4</accession>